<feature type="transmembrane region" description="Helical" evidence="9">
    <location>
        <begin position="202"/>
        <end position="231"/>
    </location>
</feature>
<evidence type="ECO:0000313" key="10">
    <source>
        <dbReference type="EMBL" id="SER92328.1"/>
    </source>
</evidence>
<keyword evidence="4" id="KW-1003">Cell membrane</keyword>
<reference evidence="11" key="1">
    <citation type="submission" date="2016-10" db="EMBL/GenBank/DDBJ databases">
        <authorList>
            <person name="Varghese N."/>
            <person name="Submissions S."/>
        </authorList>
    </citation>
    <scope>NUCLEOTIDE SEQUENCE [LARGE SCALE GENOMIC DNA]</scope>
    <source>
        <strain evidence="11">DSM 20524</strain>
    </source>
</reference>
<dbReference type="Proteomes" id="UP000198929">
    <property type="component" value="Unassembled WGS sequence"/>
</dbReference>
<gene>
    <name evidence="10" type="ORF">SAMN05661109_01320</name>
</gene>
<evidence type="ECO:0000256" key="3">
    <source>
        <dbReference type="ARBA" id="ARBA00022448"/>
    </source>
</evidence>
<dbReference type="GO" id="GO:0055085">
    <property type="term" value="P:transmembrane transport"/>
    <property type="evidence" value="ECO:0007669"/>
    <property type="project" value="TreeGrafter"/>
</dbReference>
<proteinExistence type="inferred from homology"/>
<dbReference type="PANTHER" id="PTHR21716:SF53">
    <property type="entry name" value="PERMEASE PERM-RELATED"/>
    <property type="match status" value="1"/>
</dbReference>
<keyword evidence="6 9" id="KW-1133">Transmembrane helix</keyword>
<feature type="region of interest" description="Disordered" evidence="8">
    <location>
        <begin position="25"/>
        <end position="52"/>
    </location>
</feature>
<feature type="compositionally biased region" description="Basic and acidic residues" evidence="8">
    <location>
        <begin position="477"/>
        <end position="486"/>
    </location>
</feature>
<dbReference type="InterPro" id="IPR002549">
    <property type="entry name" value="AI-2E-like"/>
</dbReference>
<evidence type="ECO:0000256" key="7">
    <source>
        <dbReference type="ARBA" id="ARBA00023136"/>
    </source>
</evidence>
<feature type="transmembrane region" description="Helical" evidence="9">
    <location>
        <begin position="365"/>
        <end position="396"/>
    </location>
</feature>
<organism evidence="10 11">
    <name type="scientific">Corynebacterium cystitidis DSM 20524</name>
    <dbReference type="NCBI Taxonomy" id="1121357"/>
    <lineage>
        <taxon>Bacteria</taxon>
        <taxon>Bacillati</taxon>
        <taxon>Actinomycetota</taxon>
        <taxon>Actinomycetes</taxon>
        <taxon>Mycobacteriales</taxon>
        <taxon>Corynebacteriaceae</taxon>
        <taxon>Corynebacterium</taxon>
    </lineage>
</organism>
<feature type="transmembrane region" description="Helical" evidence="9">
    <location>
        <begin position="328"/>
        <end position="345"/>
    </location>
</feature>
<dbReference type="Pfam" id="PF01594">
    <property type="entry name" value="AI-2E_transport"/>
    <property type="match status" value="1"/>
</dbReference>
<evidence type="ECO:0000313" key="11">
    <source>
        <dbReference type="Proteomes" id="UP000198929"/>
    </source>
</evidence>
<comment type="subcellular location">
    <subcellularLocation>
        <location evidence="1">Cell membrane</location>
        <topology evidence="1">Multi-pass membrane protein</topology>
    </subcellularLocation>
</comment>
<dbReference type="AlphaFoldDB" id="A0A1H9T587"/>
<feature type="transmembrane region" description="Helical" evidence="9">
    <location>
        <begin position="69"/>
        <end position="87"/>
    </location>
</feature>
<keyword evidence="5 9" id="KW-0812">Transmembrane</keyword>
<feature type="transmembrane region" description="Helical" evidence="9">
    <location>
        <begin position="267"/>
        <end position="289"/>
    </location>
</feature>
<accession>A0A1H9T587</accession>
<evidence type="ECO:0000256" key="5">
    <source>
        <dbReference type="ARBA" id="ARBA00022692"/>
    </source>
</evidence>
<keyword evidence="7 9" id="KW-0472">Membrane</keyword>
<dbReference type="PANTHER" id="PTHR21716">
    <property type="entry name" value="TRANSMEMBRANE PROTEIN"/>
    <property type="match status" value="1"/>
</dbReference>
<dbReference type="EMBL" id="FOGQ01000005">
    <property type="protein sequence ID" value="SER92328.1"/>
    <property type="molecule type" value="Genomic_DNA"/>
</dbReference>
<feature type="transmembrane region" description="Helical" evidence="9">
    <location>
        <begin position="124"/>
        <end position="147"/>
    </location>
</feature>
<sequence length="486" mass="51940">MLMHHNFSGMMATVNKKDDMYESLSEAVEGGPGASDRVPKEPTPADSAQELSEENIDRSVILSSDARSLAGWALRLIVTAAAAWVVWKALGFIWVGLLPAILALIFSTVLWPPVRFLRKRKVPAALAVILVIVAFFGAIIAIFATMAPTISSQAQDLYTQAQRGVDQVLNWIENGPLGIDTTQIDDALAQLRNFLTSQASDIASGVISGVGVATDIVVTLVLMLVLTFFFLKDGNRFLPWVRQYVGAKAGFHITEVSMRSWNTLSGFIRTQAVVSFVDALFIGIGLVILQVPLALALAVITFFAGFIPIVGAFTAGALAVVVALVSQGFWVAVAVLVLIIVVQQVEGNVLQPVLQSKAMGLHAAMVLLSVTVGSTLFGIIGAFLAVPVAAVVAVWFRYHAEMVSLRTGEITADDIKIATQQGATMSSRQAFEALRNNLRKMGRRASKESGEQPVDPGYGATSVNKLREGGDAAAANEIHKSPGREN</sequence>
<feature type="transmembrane region" description="Helical" evidence="9">
    <location>
        <begin position="93"/>
        <end position="112"/>
    </location>
</feature>
<protein>
    <submittedName>
        <fullName evidence="10">Predicted PurR-regulated permease PerM</fullName>
    </submittedName>
</protein>
<comment type="similarity">
    <text evidence="2">Belongs to the autoinducer-2 exporter (AI-2E) (TC 2.A.86) family.</text>
</comment>
<evidence type="ECO:0000256" key="2">
    <source>
        <dbReference type="ARBA" id="ARBA00009773"/>
    </source>
</evidence>
<evidence type="ECO:0000256" key="9">
    <source>
        <dbReference type="SAM" id="Phobius"/>
    </source>
</evidence>
<dbReference type="GO" id="GO:0005886">
    <property type="term" value="C:plasma membrane"/>
    <property type="evidence" value="ECO:0007669"/>
    <property type="project" value="UniProtKB-SubCell"/>
</dbReference>
<feature type="region of interest" description="Disordered" evidence="8">
    <location>
        <begin position="442"/>
        <end position="486"/>
    </location>
</feature>
<keyword evidence="3" id="KW-0813">Transport</keyword>
<evidence type="ECO:0000256" key="6">
    <source>
        <dbReference type="ARBA" id="ARBA00022989"/>
    </source>
</evidence>
<evidence type="ECO:0000256" key="4">
    <source>
        <dbReference type="ARBA" id="ARBA00022475"/>
    </source>
</evidence>
<feature type="transmembrane region" description="Helical" evidence="9">
    <location>
        <begin position="295"/>
        <end position="321"/>
    </location>
</feature>
<keyword evidence="11" id="KW-1185">Reference proteome</keyword>
<evidence type="ECO:0000256" key="1">
    <source>
        <dbReference type="ARBA" id="ARBA00004651"/>
    </source>
</evidence>
<evidence type="ECO:0000256" key="8">
    <source>
        <dbReference type="SAM" id="MobiDB-lite"/>
    </source>
</evidence>
<name>A0A1H9T587_9CORY</name>
<dbReference type="STRING" id="1121357.SAMN05661109_01320"/>